<keyword evidence="2" id="KW-1185">Reference proteome</keyword>
<accession>A0AAD4TG25</accession>
<proteinExistence type="predicted"/>
<feature type="non-terminal residue" evidence="1">
    <location>
        <position position="59"/>
    </location>
</feature>
<reference evidence="1" key="1">
    <citation type="submission" date="2022-04" db="EMBL/GenBank/DDBJ databases">
        <title>A functionally conserved STORR gene fusion in Papaver species that diverged 16.8 million years ago.</title>
        <authorList>
            <person name="Catania T."/>
        </authorList>
    </citation>
    <scope>NUCLEOTIDE SEQUENCE</scope>
    <source>
        <strain evidence="1">S-188037</strain>
    </source>
</reference>
<protein>
    <submittedName>
        <fullName evidence="1">Uncharacterized protein</fullName>
    </submittedName>
</protein>
<dbReference type="AlphaFoldDB" id="A0AAD4TG25"/>
<dbReference type="Proteomes" id="UP001202328">
    <property type="component" value="Unassembled WGS sequence"/>
</dbReference>
<comment type="caution">
    <text evidence="1">The sequence shown here is derived from an EMBL/GenBank/DDBJ whole genome shotgun (WGS) entry which is preliminary data.</text>
</comment>
<sequence>MHFRSVHRPLIRFQPTPIVVSSNTDESSNYFISDQDYIQNGFYLRFFPEHIQQYRPCVL</sequence>
<gene>
    <name evidence="1" type="ORF">MKW98_018904</name>
</gene>
<name>A0AAD4TG25_9MAGN</name>
<evidence type="ECO:0000313" key="1">
    <source>
        <dbReference type="EMBL" id="KAI3959314.1"/>
    </source>
</evidence>
<evidence type="ECO:0000313" key="2">
    <source>
        <dbReference type="Proteomes" id="UP001202328"/>
    </source>
</evidence>
<dbReference type="EMBL" id="JAJJMB010001069">
    <property type="protein sequence ID" value="KAI3959314.1"/>
    <property type="molecule type" value="Genomic_DNA"/>
</dbReference>
<organism evidence="1 2">
    <name type="scientific">Papaver atlanticum</name>
    <dbReference type="NCBI Taxonomy" id="357466"/>
    <lineage>
        <taxon>Eukaryota</taxon>
        <taxon>Viridiplantae</taxon>
        <taxon>Streptophyta</taxon>
        <taxon>Embryophyta</taxon>
        <taxon>Tracheophyta</taxon>
        <taxon>Spermatophyta</taxon>
        <taxon>Magnoliopsida</taxon>
        <taxon>Ranunculales</taxon>
        <taxon>Papaveraceae</taxon>
        <taxon>Papaveroideae</taxon>
        <taxon>Papaver</taxon>
    </lineage>
</organism>